<dbReference type="GO" id="GO:0016779">
    <property type="term" value="F:nucleotidyltransferase activity"/>
    <property type="evidence" value="ECO:0007669"/>
    <property type="project" value="UniProtKB-KW"/>
</dbReference>
<dbReference type="InterPro" id="IPR015797">
    <property type="entry name" value="NUDIX_hydrolase-like_dom_sf"/>
</dbReference>
<dbReference type="CDD" id="cd18873">
    <property type="entry name" value="NUDIX_NadM_like"/>
    <property type="match status" value="1"/>
</dbReference>
<gene>
    <name evidence="4" type="ORF">UFOVP71_326</name>
</gene>
<sequence length="339" mass="38513">MSKKYNTLVLIGRFQPIHNAHLEIIKRATALCDQLVIVTGSAAQPRTYKNPFTSAERARMIKYAAGGLSMLINIEENPDTIYNDQAWAVRVQALVAKHTKPGDKVGIIGHKKDDSSFYLDMFPQWGFENVELIEFLSAVNIRDLFFKRDVNMSFIKGVVPESTFNFLVEFKDTPEYEQIIREREFVINYKKQYASLPYPPIFSTADAIVIQSGHILLIKRRAEPGRGLWALPGGYVNANTDKSVEDAAIRELREETMIKVPAPVLRGSIIRSKVFDAIDRSPRGRIITHAFYIQLPDGELPKVKGSDDAEKARWVPIAEVRSEECFEDHYEIIQHFLGA</sequence>
<dbReference type="EMBL" id="LR797824">
    <property type="protein sequence ID" value="CAB4241788.1"/>
    <property type="molecule type" value="Genomic_DNA"/>
</dbReference>
<proteinExistence type="predicted"/>
<organism evidence="4">
    <name type="scientific">uncultured Caudovirales phage</name>
    <dbReference type="NCBI Taxonomy" id="2100421"/>
    <lineage>
        <taxon>Viruses</taxon>
        <taxon>Duplodnaviria</taxon>
        <taxon>Heunggongvirae</taxon>
        <taxon>Uroviricota</taxon>
        <taxon>Caudoviricetes</taxon>
        <taxon>Peduoviridae</taxon>
        <taxon>Maltschvirus</taxon>
        <taxon>Maltschvirus maltsch</taxon>
    </lineage>
</organism>
<evidence type="ECO:0000256" key="2">
    <source>
        <dbReference type="ARBA" id="ARBA00022695"/>
    </source>
</evidence>
<dbReference type="NCBIfam" id="TIGR00125">
    <property type="entry name" value="cyt_tran_rel"/>
    <property type="match status" value="1"/>
</dbReference>
<dbReference type="InterPro" id="IPR004821">
    <property type="entry name" value="Cyt_trans-like"/>
</dbReference>
<keyword evidence="1 4" id="KW-0808">Transferase</keyword>
<dbReference type="Gene3D" id="3.90.79.10">
    <property type="entry name" value="Nucleoside Triphosphate Pyrophosphohydrolase"/>
    <property type="match status" value="1"/>
</dbReference>
<accession>A0A6J5TA25</accession>
<dbReference type="NCBIfam" id="NF003788">
    <property type="entry name" value="PRK05379.1-5"/>
    <property type="match status" value="1"/>
</dbReference>
<reference evidence="4" key="1">
    <citation type="submission" date="2020-05" db="EMBL/GenBank/DDBJ databases">
        <authorList>
            <person name="Chiriac C."/>
            <person name="Salcher M."/>
            <person name="Ghai R."/>
            <person name="Kavagutti S V."/>
        </authorList>
    </citation>
    <scope>NUCLEOTIDE SEQUENCE</scope>
</reference>
<dbReference type="SUPFAM" id="SSF55811">
    <property type="entry name" value="Nudix"/>
    <property type="match status" value="1"/>
</dbReference>
<evidence type="ECO:0000313" key="4">
    <source>
        <dbReference type="EMBL" id="CAB4241788.1"/>
    </source>
</evidence>
<dbReference type="PANTHER" id="PTHR21342">
    <property type="entry name" value="PHOSPHOPANTETHEINE ADENYLYLTRANSFERASE"/>
    <property type="match status" value="1"/>
</dbReference>
<dbReference type="Gene3D" id="3.40.50.620">
    <property type="entry name" value="HUPs"/>
    <property type="match status" value="1"/>
</dbReference>
<protein>
    <submittedName>
        <fullName evidence="4">Bifunctional nicotinamide mononucleotide adenylyltransferase/ADP-ribose pyrophosphatase</fullName>
    </submittedName>
</protein>
<dbReference type="PANTHER" id="PTHR21342:SF0">
    <property type="entry name" value="BIFUNCTIONAL NMN ADENYLYLTRANSFERASE_NUDIX HYDROLASE"/>
    <property type="match status" value="1"/>
</dbReference>
<evidence type="ECO:0000256" key="1">
    <source>
        <dbReference type="ARBA" id="ARBA00022679"/>
    </source>
</evidence>
<dbReference type="Pfam" id="PF00293">
    <property type="entry name" value="NUDIX"/>
    <property type="match status" value="1"/>
</dbReference>
<dbReference type="InterPro" id="IPR014729">
    <property type="entry name" value="Rossmann-like_a/b/a_fold"/>
</dbReference>
<evidence type="ECO:0000259" key="3">
    <source>
        <dbReference type="PROSITE" id="PS51462"/>
    </source>
</evidence>
<dbReference type="Pfam" id="PF01467">
    <property type="entry name" value="CTP_transf_like"/>
    <property type="match status" value="1"/>
</dbReference>
<dbReference type="InterPro" id="IPR000086">
    <property type="entry name" value="NUDIX_hydrolase_dom"/>
</dbReference>
<dbReference type="PROSITE" id="PS51462">
    <property type="entry name" value="NUDIX"/>
    <property type="match status" value="1"/>
</dbReference>
<feature type="domain" description="Nudix hydrolase" evidence="3">
    <location>
        <begin position="200"/>
        <end position="339"/>
    </location>
</feature>
<keyword evidence="2 4" id="KW-0548">Nucleotidyltransferase</keyword>
<name>A0A6J5TA25_9CAUD</name>
<dbReference type="SUPFAM" id="SSF52374">
    <property type="entry name" value="Nucleotidylyl transferase"/>
    <property type="match status" value="1"/>
</dbReference>